<reference evidence="3 4" key="1">
    <citation type="submission" date="2018-11" db="EMBL/GenBank/DDBJ databases">
        <title>Aureibaculum marinum gen. nov., sp. nov., a member of the family Flavobacteriaceae isolated from the Bohai Sea.</title>
        <authorList>
            <person name="Ji X."/>
        </authorList>
    </citation>
    <scope>NUCLEOTIDE SEQUENCE [LARGE SCALE GENOMIC DNA]</scope>
    <source>
        <strain evidence="3 4">BH-SD17</strain>
    </source>
</reference>
<dbReference type="GO" id="GO:0009279">
    <property type="term" value="C:cell outer membrane"/>
    <property type="evidence" value="ECO:0007669"/>
    <property type="project" value="UniProtKB-SubCell"/>
</dbReference>
<dbReference type="Gene3D" id="2.170.130.10">
    <property type="entry name" value="TonB-dependent receptor, plug domain"/>
    <property type="match status" value="1"/>
</dbReference>
<dbReference type="InterPro" id="IPR039426">
    <property type="entry name" value="TonB-dep_rcpt-like"/>
</dbReference>
<protein>
    <recommendedName>
        <fullName evidence="5">TonB-dependent receptor plug domain-containing protein</fullName>
    </recommendedName>
</protein>
<comment type="similarity">
    <text evidence="1">Belongs to the TonB-dependent receptor family.</text>
</comment>
<keyword evidence="1" id="KW-0813">Transport</keyword>
<keyword evidence="1" id="KW-0812">Transmembrane</keyword>
<accession>A0A3N4NRZ7</accession>
<name>A0A3N4NRZ7_9FLAO</name>
<sequence>MKKLISTVFVVLLSISLIQAQEKKNKAKENIVVKVKEGAKPDIYVDGKKFDFPMELLDNTRIESINVIKGDKALKEYNSPNGVLLIKTKKEIDSEKSTVKIYKKSVYKEKEPLIIIDGKTSNQELLKKLSPDDIESINVVKGETAIKKYKAPNGVIIVITKKVKDK</sequence>
<feature type="chain" id="PRO_5018254076" description="TonB-dependent receptor plug domain-containing protein" evidence="2">
    <location>
        <begin position="21"/>
        <end position="166"/>
    </location>
</feature>
<dbReference type="Proteomes" id="UP000270856">
    <property type="component" value="Unassembled WGS sequence"/>
</dbReference>
<keyword evidence="1" id="KW-1134">Transmembrane beta strand</keyword>
<evidence type="ECO:0000256" key="2">
    <source>
        <dbReference type="SAM" id="SignalP"/>
    </source>
</evidence>
<feature type="signal peptide" evidence="2">
    <location>
        <begin position="1"/>
        <end position="20"/>
    </location>
</feature>
<keyword evidence="1" id="KW-0998">Cell outer membrane</keyword>
<keyword evidence="2" id="KW-0732">Signal</keyword>
<evidence type="ECO:0008006" key="5">
    <source>
        <dbReference type="Google" id="ProtNLM"/>
    </source>
</evidence>
<dbReference type="OrthoDB" id="1202202at2"/>
<evidence type="ECO:0000313" key="4">
    <source>
        <dbReference type="Proteomes" id="UP000270856"/>
    </source>
</evidence>
<dbReference type="RefSeq" id="WP_123896678.1">
    <property type="nucleotide sequence ID" value="NZ_RPFJ01000004.1"/>
</dbReference>
<dbReference type="SUPFAM" id="SSF56935">
    <property type="entry name" value="Porins"/>
    <property type="match status" value="1"/>
</dbReference>
<dbReference type="EMBL" id="RPFJ01000004">
    <property type="protein sequence ID" value="RPD99152.1"/>
    <property type="molecule type" value="Genomic_DNA"/>
</dbReference>
<keyword evidence="1" id="KW-0472">Membrane</keyword>
<keyword evidence="4" id="KW-1185">Reference proteome</keyword>
<evidence type="ECO:0000313" key="3">
    <source>
        <dbReference type="EMBL" id="RPD99152.1"/>
    </source>
</evidence>
<comment type="subcellular location">
    <subcellularLocation>
        <location evidence="1">Cell outer membrane</location>
        <topology evidence="1">Multi-pass membrane protein</topology>
    </subcellularLocation>
</comment>
<organism evidence="3 4">
    <name type="scientific">Aureibaculum marinum</name>
    <dbReference type="NCBI Taxonomy" id="2487930"/>
    <lineage>
        <taxon>Bacteria</taxon>
        <taxon>Pseudomonadati</taxon>
        <taxon>Bacteroidota</taxon>
        <taxon>Flavobacteriia</taxon>
        <taxon>Flavobacteriales</taxon>
        <taxon>Flavobacteriaceae</taxon>
        <taxon>Aureibaculum</taxon>
    </lineage>
</organism>
<comment type="caution">
    <text evidence="3">The sequence shown here is derived from an EMBL/GenBank/DDBJ whole genome shotgun (WGS) entry which is preliminary data.</text>
</comment>
<proteinExistence type="inferred from homology"/>
<dbReference type="AlphaFoldDB" id="A0A3N4NRZ7"/>
<dbReference type="PROSITE" id="PS52016">
    <property type="entry name" value="TONB_DEPENDENT_REC_3"/>
    <property type="match status" value="1"/>
</dbReference>
<dbReference type="InterPro" id="IPR037066">
    <property type="entry name" value="Plug_dom_sf"/>
</dbReference>
<evidence type="ECO:0000256" key="1">
    <source>
        <dbReference type="PROSITE-ProRule" id="PRU01360"/>
    </source>
</evidence>
<gene>
    <name evidence="3" type="ORF">EGM88_03945</name>
</gene>